<evidence type="ECO:0000313" key="3">
    <source>
        <dbReference type="Proteomes" id="UP000475532"/>
    </source>
</evidence>
<dbReference type="AlphaFoldDB" id="A0A6L9QUT0"/>
<reference evidence="2 3" key="1">
    <citation type="submission" date="2020-01" db="EMBL/GenBank/DDBJ databases">
        <title>Insect and environment-associated Actinomycetes.</title>
        <authorList>
            <person name="Currrie C."/>
            <person name="Chevrette M."/>
            <person name="Carlson C."/>
            <person name="Stubbendieck R."/>
            <person name="Wendt-Pienkowski E."/>
        </authorList>
    </citation>
    <scope>NUCLEOTIDE SEQUENCE [LARGE SCALE GENOMIC DNA]</scope>
    <source>
        <strain evidence="2 3">SID10258</strain>
    </source>
</reference>
<comment type="caution">
    <text evidence="2">The sequence shown here is derived from an EMBL/GenBank/DDBJ whole genome shotgun (WGS) entry which is preliminary data.</text>
</comment>
<dbReference type="InterPro" id="IPR036683">
    <property type="entry name" value="CO_DH_flav_C_dom_sf"/>
</dbReference>
<accession>A0A6L9QUT0</accession>
<proteinExistence type="predicted"/>
<sequence>TLDEDLRVAAARAGYLGIAATPLVFDLAGAAGPNGDWAAAAAHVRDRIDPEPDIHAGVAYRRHLTGVLTERALRAAAAEALRKAED</sequence>
<feature type="non-terminal residue" evidence="2">
    <location>
        <position position="1"/>
    </location>
</feature>
<protein>
    <submittedName>
        <fullName evidence="2">Xanthine dehydrogenase family protein subunit M</fullName>
    </submittedName>
</protein>
<evidence type="ECO:0000313" key="2">
    <source>
        <dbReference type="EMBL" id="NEA29300.1"/>
    </source>
</evidence>
<dbReference type="SUPFAM" id="SSF55447">
    <property type="entry name" value="CO dehydrogenase flavoprotein C-terminal domain-like"/>
    <property type="match status" value="1"/>
</dbReference>
<feature type="domain" description="CO dehydrogenase flavoprotein C-terminal" evidence="1">
    <location>
        <begin position="5"/>
        <end position="75"/>
    </location>
</feature>
<dbReference type="InterPro" id="IPR005107">
    <property type="entry name" value="CO_DH_flav_C"/>
</dbReference>
<name>A0A6L9QUT0_9ACTN</name>
<gene>
    <name evidence="2" type="ORF">G3I70_43360</name>
</gene>
<dbReference type="Pfam" id="PF03450">
    <property type="entry name" value="CO_deh_flav_C"/>
    <property type="match status" value="1"/>
</dbReference>
<dbReference type="Proteomes" id="UP000475532">
    <property type="component" value="Unassembled WGS sequence"/>
</dbReference>
<dbReference type="Gene3D" id="3.30.390.50">
    <property type="entry name" value="CO dehydrogenase flavoprotein, C-terminal domain"/>
    <property type="match status" value="1"/>
</dbReference>
<dbReference type="EMBL" id="JAAGLI010001164">
    <property type="protein sequence ID" value="NEA29300.1"/>
    <property type="molecule type" value="Genomic_DNA"/>
</dbReference>
<organism evidence="2 3">
    <name type="scientific">Actinomadura bangladeshensis</name>
    <dbReference type="NCBI Taxonomy" id="453573"/>
    <lineage>
        <taxon>Bacteria</taxon>
        <taxon>Bacillati</taxon>
        <taxon>Actinomycetota</taxon>
        <taxon>Actinomycetes</taxon>
        <taxon>Streptosporangiales</taxon>
        <taxon>Thermomonosporaceae</taxon>
        <taxon>Actinomadura</taxon>
    </lineage>
</organism>
<evidence type="ECO:0000259" key="1">
    <source>
        <dbReference type="Pfam" id="PF03450"/>
    </source>
</evidence>